<dbReference type="InterPro" id="IPR036222">
    <property type="entry name" value="CAP_N_sf"/>
</dbReference>
<feature type="compositionally biased region" description="Basic and acidic residues" evidence="5">
    <location>
        <begin position="53"/>
        <end position="62"/>
    </location>
</feature>
<organism evidence="7 8">
    <name type="scientific">Brachionus plicatilis</name>
    <name type="common">Marine rotifer</name>
    <name type="synonym">Brachionus muelleri</name>
    <dbReference type="NCBI Taxonomy" id="10195"/>
    <lineage>
        <taxon>Eukaryota</taxon>
        <taxon>Metazoa</taxon>
        <taxon>Spiralia</taxon>
        <taxon>Gnathifera</taxon>
        <taxon>Rotifera</taxon>
        <taxon>Eurotatoria</taxon>
        <taxon>Monogononta</taxon>
        <taxon>Pseudotrocha</taxon>
        <taxon>Ploima</taxon>
        <taxon>Brachionidae</taxon>
        <taxon>Brachionus</taxon>
    </lineage>
</organism>
<dbReference type="GO" id="GO:0007015">
    <property type="term" value="P:actin filament organization"/>
    <property type="evidence" value="ECO:0007669"/>
    <property type="project" value="TreeGrafter"/>
</dbReference>
<evidence type="ECO:0000256" key="4">
    <source>
        <dbReference type="ARBA" id="ARBA00023136"/>
    </source>
</evidence>
<comment type="subcellular location">
    <subcellularLocation>
        <location evidence="1">Cell membrane</location>
        <topology evidence="1">Peripheral membrane protein</topology>
    </subcellularLocation>
</comment>
<dbReference type="OrthoDB" id="1601at2759"/>
<evidence type="ECO:0000256" key="3">
    <source>
        <dbReference type="ARBA" id="ARBA00022475"/>
    </source>
</evidence>
<evidence type="ECO:0000259" key="6">
    <source>
        <dbReference type="PROSITE" id="PS51329"/>
    </source>
</evidence>
<dbReference type="STRING" id="10195.A0A3M7RI17"/>
<dbReference type="GO" id="GO:0008179">
    <property type="term" value="F:adenylate cyclase binding"/>
    <property type="evidence" value="ECO:0007669"/>
    <property type="project" value="TreeGrafter"/>
</dbReference>
<proteinExistence type="inferred from homology"/>
<dbReference type="EMBL" id="REGN01003329">
    <property type="protein sequence ID" value="RNA23201.1"/>
    <property type="molecule type" value="Genomic_DNA"/>
</dbReference>
<protein>
    <submittedName>
        <fullName evidence="7">Adenylyl cyclase-associated 2</fullName>
    </submittedName>
</protein>
<dbReference type="Gene3D" id="2.160.20.70">
    <property type="match status" value="1"/>
</dbReference>
<dbReference type="GO" id="GO:0019933">
    <property type="term" value="P:cAMP-mediated signaling"/>
    <property type="evidence" value="ECO:0007669"/>
    <property type="project" value="TreeGrafter"/>
</dbReference>
<feature type="compositionally biased region" description="Polar residues" evidence="5">
    <location>
        <begin position="28"/>
        <end position="50"/>
    </location>
</feature>
<dbReference type="GO" id="GO:0005737">
    <property type="term" value="C:cytoplasm"/>
    <property type="evidence" value="ECO:0007669"/>
    <property type="project" value="TreeGrafter"/>
</dbReference>
<evidence type="ECO:0000256" key="2">
    <source>
        <dbReference type="ARBA" id="ARBA00007659"/>
    </source>
</evidence>
<feature type="domain" description="C-CAP/cofactor C-like" evidence="6">
    <location>
        <begin position="399"/>
        <end position="534"/>
    </location>
</feature>
<dbReference type="FunFam" id="1.25.40.330:FF:000001">
    <property type="entry name" value="Adenylyl cyclase-associated protein"/>
    <property type="match status" value="1"/>
</dbReference>
<dbReference type="GO" id="GO:0000902">
    <property type="term" value="P:cell morphogenesis"/>
    <property type="evidence" value="ECO:0007669"/>
    <property type="project" value="TreeGrafter"/>
</dbReference>
<evidence type="ECO:0000313" key="7">
    <source>
        <dbReference type="EMBL" id="RNA23201.1"/>
    </source>
</evidence>
<dbReference type="PANTHER" id="PTHR10652">
    <property type="entry name" value="ADENYLYL CYCLASE-ASSOCIATED PROTEIN"/>
    <property type="match status" value="1"/>
</dbReference>
<feature type="region of interest" description="Disordered" evidence="5">
    <location>
        <begin position="362"/>
        <end position="390"/>
    </location>
</feature>
<dbReference type="InterPro" id="IPR016098">
    <property type="entry name" value="CAP/MinC_C"/>
</dbReference>
<comment type="similarity">
    <text evidence="2">Belongs to the CAP family.</text>
</comment>
<feature type="compositionally biased region" description="Low complexity" evidence="5">
    <location>
        <begin position="14"/>
        <end position="27"/>
    </location>
</feature>
<evidence type="ECO:0000256" key="1">
    <source>
        <dbReference type="ARBA" id="ARBA00004202"/>
    </source>
</evidence>
<feature type="region of interest" description="Disordered" evidence="5">
    <location>
        <begin position="90"/>
        <end position="109"/>
    </location>
</feature>
<feature type="region of interest" description="Disordered" evidence="5">
    <location>
        <begin position="1"/>
        <end position="63"/>
    </location>
</feature>
<dbReference type="PROSITE" id="PS51329">
    <property type="entry name" value="C_CAP_COFACTOR_C"/>
    <property type="match status" value="1"/>
</dbReference>
<dbReference type="InterPro" id="IPR017901">
    <property type="entry name" value="C-CAP_CF_C-like"/>
</dbReference>
<dbReference type="GO" id="GO:0003779">
    <property type="term" value="F:actin binding"/>
    <property type="evidence" value="ECO:0007669"/>
    <property type="project" value="InterPro"/>
</dbReference>
<dbReference type="SUPFAM" id="SSF101278">
    <property type="entry name" value="N-terminal domain of adenylylcyclase associated protein, CAP"/>
    <property type="match status" value="1"/>
</dbReference>
<dbReference type="GO" id="GO:0005886">
    <property type="term" value="C:plasma membrane"/>
    <property type="evidence" value="ECO:0007669"/>
    <property type="project" value="UniProtKB-SubCell"/>
</dbReference>
<reference evidence="7 8" key="1">
    <citation type="journal article" date="2018" name="Sci. Rep.">
        <title>Genomic signatures of local adaptation to the degree of environmental predictability in rotifers.</title>
        <authorList>
            <person name="Franch-Gras L."/>
            <person name="Hahn C."/>
            <person name="Garcia-Roger E.M."/>
            <person name="Carmona M.J."/>
            <person name="Serra M."/>
            <person name="Gomez A."/>
        </authorList>
    </citation>
    <scope>NUCLEOTIDE SEQUENCE [LARGE SCALE GENOMIC DNA]</scope>
    <source>
        <strain evidence="7">HYR1</strain>
    </source>
</reference>
<dbReference type="PANTHER" id="PTHR10652:SF0">
    <property type="entry name" value="ADENYLYL CYCLASE-ASSOCIATED PROTEIN"/>
    <property type="match status" value="1"/>
</dbReference>
<name>A0A3M7RI17_BRAPC</name>
<dbReference type="Proteomes" id="UP000276133">
    <property type="component" value="Unassembled WGS sequence"/>
</dbReference>
<evidence type="ECO:0000313" key="8">
    <source>
        <dbReference type="Proteomes" id="UP000276133"/>
    </source>
</evidence>
<sequence>MSRIYHPPSKQVHHSASTTSSSNASVSINKVNLNPTTAASTKIYVNNPSNAPLDDKRSESADSKMSAELVDRMEKLVSRMEKATYKLENFTSSSGPVDGKSMPESVQNGNHDNTEELPSIVAFDELINSSFLSFKDLSAKIGGDVNAITNLVEKSLKLERKFLVEAARCAQPSQDALIKFLQQYSKNIEEVQSFREKNRSSAFFNHLSAISESIGALGWIAVSPAPAPYVKEMSDAAQFYTNRVLKDYKEKDANHVQWVKQWLQVLSELQAYVKQHHTTGVTWNTSKKSSQFDASRVIVGAAPSGGSVPPPPPPVMSLDELLADDSKSKGSKMANTDALFAELSKGSEITKSLKKVTDDLKTHKNPNLRAGNKVPSGTNSLTNSSSSLHSKSTTAIQKPAVFELVDKKWKIENQLNRNDLVIEDTDLKQTVYIYQCKECTITVKGKINSIIVDSCNRVGLLFDDVLSTVEFINSKSVQMQVLGRVPTVSIEKTDGCQVYLSRNSLNSEIVSSKSSSMNILIPNENDDEFTEHPVPEQFKTKINSSRKLTTLPTESV</sequence>
<accession>A0A3M7RI17</accession>
<keyword evidence="4" id="KW-0472">Membrane</keyword>
<dbReference type="SUPFAM" id="SSF69340">
    <property type="entry name" value="C-terminal domain of adenylylcyclase associated protein"/>
    <property type="match status" value="1"/>
</dbReference>
<gene>
    <name evidence="7" type="ORF">BpHYR1_006333</name>
</gene>
<comment type="caution">
    <text evidence="7">The sequence shown here is derived from an EMBL/GenBank/DDBJ whole genome shotgun (WGS) entry which is preliminary data.</text>
</comment>
<dbReference type="InterPro" id="IPR013912">
    <property type="entry name" value="Adenylate_cyclase-assoc_CAP_C"/>
</dbReference>
<dbReference type="InterPro" id="IPR001837">
    <property type="entry name" value="Adenylate_cyclase-assoc_CAP"/>
</dbReference>
<dbReference type="Gene3D" id="1.25.40.330">
    <property type="entry name" value="Adenylate cyclase-associated CAP, N-terminal domain"/>
    <property type="match status" value="1"/>
</dbReference>
<dbReference type="InterPro" id="IPR036223">
    <property type="entry name" value="CAP_C_sf"/>
</dbReference>
<dbReference type="SMART" id="SM00673">
    <property type="entry name" value="CARP"/>
    <property type="match status" value="2"/>
</dbReference>
<dbReference type="InterPro" id="IPR053950">
    <property type="entry name" value="CAP_N"/>
</dbReference>
<dbReference type="Pfam" id="PF08603">
    <property type="entry name" value="CAP_C"/>
    <property type="match status" value="1"/>
</dbReference>
<keyword evidence="8" id="KW-1185">Reference proteome</keyword>
<evidence type="ECO:0000256" key="5">
    <source>
        <dbReference type="SAM" id="MobiDB-lite"/>
    </source>
</evidence>
<dbReference type="Pfam" id="PF21938">
    <property type="entry name" value="CAP_N"/>
    <property type="match status" value="1"/>
</dbReference>
<feature type="compositionally biased region" description="Low complexity" evidence="5">
    <location>
        <begin position="376"/>
        <end position="390"/>
    </location>
</feature>
<dbReference type="AlphaFoldDB" id="A0A3M7RI17"/>
<keyword evidence="3" id="KW-1003">Cell membrane</keyword>
<dbReference type="InterPro" id="IPR006599">
    <property type="entry name" value="CARP_motif"/>
</dbReference>
<dbReference type="FunFam" id="2.160.20.70:FF:000001">
    <property type="entry name" value="Adenylyl cyclase-associated protein"/>
    <property type="match status" value="1"/>
</dbReference>